<dbReference type="AlphaFoldDB" id="A0A232FE71"/>
<evidence type="ECO:0000256" key="1">
    <source>
        <dbReference type="SAM" id="SignalP"/>
    </source>
</evidence>
<reference evidence="2 3" key="1">
    <citation type="journal article" date="2017" name="Curr. Biol.">
        <title>The Evolution of Venom by Co-option of Single-Copy Genes.</title>
        <authorList>
            <person name="Martinson E.O."/>
            <person name="Mrinalini"/>
            <person name="Kelkar Y.D."/>
            <person name="Chang C.H."/>
            <person name="Werren J.H."/>
        </authorList>
    </citation>
    <scope>NUCLEOTIDE SEQUENCE [LARGE SCALE GENOMIC DNA]</scope>
    <source>
        <strain evidence="2 3">Alberta</strain>
        <tissue evidence="2">Whole body</tissue>
    </source>
</reference>
<dbReference type="PANTHER" id="PTHR47890:SF1">
    <property type="entry name" value="LD24308P"/>
    <property type="match status" value="1"/>
</dbReference>
<organism evidence="2 3">
    <name type="scientific">Trichomalopsis sarcophagae</name>
    <dbReference type="NCBI Taxonomy" id="543379"/>
    <lineage>
        <taxon>Eukaryota</taxon>
        <taxon>Metazoa</taxon>
        <taxon>Ecdysozoa</taxon>
        <taxon>Arthropoda</taxon>
        <taxon>Hexapoda</taxon>
        <taxon>Insecta</taxon>
        <taxon>Pterygota</taxon>
        <taxon>Neoptera</taxon>
        <taxon>Endopterygota</taxon>
        <taxon>Hymenoptera</taxon>
        <taxon>Apocrita</taxon>
        <taxon>Proctotrupomorpha</taxon>
        <taxon>Chalcidoidea</taxon>
        <taxon>Pteromalidae</taxon>
        <taxon>Pteromalinae</taxon>
        <taxon>Trichomalopsis</taxon>
    </lineage>
</organism>
<accession>A0A232FE71</accession>
<evidence type="ECO:0000313" key="3">
    <source>
        <dbReference type="Proteomes" id="UP000215335"/>
    </source>
</evidence>
<evidence type="ECO:0000313" key="2">
    <source>
        <dbReference type="EMBL" id="OXU29061.1"/>
    </source>
</evidence>
<keyword evidence="3" id="KW-1185">Reference proteome</keyword>
<dbReference type="STRING" id="543379.A0A232FE71"/>
<dbReference type="PANTHER" id="PTHR47890">
    <property type="entry name" value="LD24308P"/>
    <property type="match status" value="1"/>
</dbReference>
<protein>
    <recommendedName>
        <fullName evidence="4">Vitellogenin domain-containing protein</fullName>
    </recommendedName>
</protein>
<dbReference type="Proteomes" id="UP000215335">
    <property type="component" value="Unassembled WGS sequence"/>
</dbReference>
<keyword evidence="1" id="KW-0732">Signal</keyword>
<evidence type="ECO:0008006" key="4">
    <source>
        <dbReference type="Google" id="ProtNLM"/>
    </source>
</evidence>
<dbReference type="Pfam" id="PF16061">
    <property type="entry name" value="DUF4803"/>
    <property type="match status" value="1"/>
</dbReference>
<name>A0A232FE71_9HYME</name>
<sequence length="718" mass="81646">MARLVSFMFALLLLFGHQQIGKCEDGKFDIKSLMGNAGTVLKVGKEIYTGIDYVYKKLLPTTTKDSESDAKIEPGMEQRLTDQIKHVAKKLDSLKVDMQNMKDEIIDKISNEIPDQINLKSNLFEIYLRINQIENSYEEFLTYVRDPHKFSNDTLKRFAKAVTSPELTELPNVLKTIHWLLVQTDVDIGDSVLTVLSRSTQIPRQMCKTQQSLQQMIYNLYNAIALTDVKGYAMILFGHHILQYIKGTLLKFATNANSAYSTDDKTSEIQVAEEQFERRITTTMKAVAKAMKPASRAIWTCDTYGYKEGVTYTKLNNVFQKYFINEVDLNPEGTCTKTCPEYKQTKAYGCFDDKICAKQRTCSGDLWECEHKVSSTMYICASDKKSDRRYEYVEYGNSQRYGPKGRCANPAVEVYGWGRGFSHCTYCLCTCDDLGHSNSDRYKIHLLNFINSVVTGVRFRKSNNIIHIQIQQGQLLPGGIINQTTVSWVPIEDYKINEPMPGSEGTRWEYVPVAERDYHVLEWKVKRELHRDDKFMYRKAAVNLDDLDFADQGPSNYSNYLVGGLRFTADEVKGSGYHLNLDVYMVPFDYTTGKLRLWEVISPWFSSARQLSERGRLIRVSDKVQVNLENLDVPTNSGAPAVPTSQSNQFLYFTTTGLDADAGQTTIPFIDLKPVQTYPPTPLSGAGLFHKSSPGSGGFLSFKLFTYDYSSQLQIKND</sequence>
<comment type="caution">
    <text evidence="2">The sequence shown here is derived from an EMBL/GenBank/DDBJ whole genome shotgun (WGS) entry which is preliminary data.</text>
</comment>
<feature type="signal peptide" evidence="1">
    <location>
        <begin position="1"/>
        <end position="23"/>
    </location>
</feature>
<dbReference type="EMBL" id="NNAY01000342">
    <property type="protein sequence ID" value="OXU29061.1"/>
    <property type="molecule type" value="Genomic_DNA"/>
</dbReference>
<dbReference type="InterPro" id="IPR032062">
    <property type="entry name" value="DUF4803"/>
</dbReference>
<feature type="chain" id="PRO_5013234850" description="Vitellogenin domain-containing protein" evidence="1">
    <location>
        <begin position="24"/>
        <end position="718"/>
    </location>
</feature>
<gene>
    <name evidence="2" type="ORF">TSAR_015176</name>
</gene>
<proteinExistence type="predicted"/>